<feature type="compositionally biased region" description="Low complexity" evidence="1">
    <location>
        <begin position="146"/>
        <end position="160"/>
    </location>
</feature>
<evidence type="ECO:0000256" key="1">
    <source>
        <dbReference type="SAM" id="MobiDB-lite"/>
    </source>
</evidence>
<feature type="region of interest" description="Disordered" evidence="1">
    <location>
        <begin position="1"/>
        <end position="20"/>
    </location>
</feature>
<accession>A0ABN9TDY7</accession>
<evidence type="ECO:0000313" key="3">
    <source>
        <dbReference type="Proteomes" id="UP001189429"/>
    </source>
</evidence>
<feature type="compositionally biased region" description="Basic and acidic residues" evidence="1">
    <location>
        <begin position="7"/>
        <end position="20"/>
    </location>
</feature>
<proteinExistence type="predicted"/>
<sequence length="160" mass="16809">MAGPSVERWREELQKAKADADKVRSDLQRWELLGSQKGAASERGRQGTAVRDALGRLKETRTTLERLSGELAAMRTGPATSEATRKTLTAYGDELAQVQVQLQDMQQRARGAAGPPVGSAASWSAAPSPGLPAAAGVGPRGELRASADAARVQQAAYGAE</sequence>
<gene>
    <name evidence="2" type="ORF">PCOR1329_LOCUS38159</name>
</gene>
<feature type="region of interest" description="Disordered" evidence="1">
    <location>
        <begin position="106"/>
        <end position="160"/>
    </location>
</feature>
<reference evidence="2" key="1">
    <citation type="submission" date="2023-10" db="EMBL/GenBank/DDBJ databases">
        <authorList>
            <person name="Chen Y."/>
            <person name="Shah S."/>
            <person name="Dougan E. K."/>
            <person name="Thang M."/>
            <person name="Chan C."/>
        </authorList>
    </citation>
    <scope>NUCLEOTIDE SEQUENCE [LARGE SCALE GENOMIC DNA]</scope>
</reference>
<name>A0ABN9TDY7_9DINO</name>
<dbReference type="Proteomes" id="UP001189429">
    <property type="component" value="Unassembled WGS sequence"/>
</dbReference>
<organism evidence="2 3">
    <name type="scientific">Prorocentrum cordatum</name>
    <dbReference type="NCBI Taxonomy" id="2364126"/>
    <lineage>
        <taxon>Eukaryota</taxon>
        <taxon>Sar</taxon>
        <taxon>Alveolata</taxon>
        <taxon>Dinophyceae</taxon>
        <taxon>Prorocentrales</taxon>
        <taxon>Prorocentraceae</taxon>
        <taxon>Prorocentrum</taxon>
    </lineage>
</organism>
<comment type="caution">
    <text evidence="2">The sequence shown here is derived from an EMBL/GenBank/DDBJ whole genome shotgun (WGS) entry which is preliminary data.</text>
</comment>
<evidence type="ECO:0000313" key="2">
    <source>
        <dbReference type="EMBL" id="CAK0843985.1"/>
    </source>
</evidence>
<protein>
    <submittedName>
        <fullName evidence="2">Uncharacterized protein</fullName>
    </submittedName>
</protein>
<keyword evidence="3" id="KW-1185">Reference proteome</keyword>
<feature type="compositionally biased region" description="Low complexity" evidence="1">
    <location>
        <begin position="106"/>
        <end position="137"/>
    </location>
</feature>
<dbReference type="EMBL" id="CAUYUJ010014621">
    <property type="protein sequence ID" value="CAK0843985.1"/>
    <property type="molecule type" value="Genomic_DNA"/>
</dbReference>